<accession>A0A6C0EI65</accession>
<keyword evidence="1" id="KW-0472">Membrane</keyword>
<organism evidence="2">
    <name type="scientific">viral metagenome</name>
    <dbReference type="NCBI Taxonomy" id="1070528"/>
    <lineage>
        <taxon>unclassified sequences</taxon>
        <taxon>metagenomes</taxon>
        <taxon>organismal metagenomes</taxon>
    </lineage>
</organism>
<keyword evidence="1" id="KW-0812">Transmembrane</keyword>
<dbReference type="AlphaFoldDB" id="A0A6C0EI65"/>
<feature type="transmembrane region" description="Helical" evidence="1">
    <location>
        <begin position="64"/>
        <end position="83"/>
    </location>
</feature>
<dbReference type="EMBL" id="MN739807">
    <property type="protein sequence ID" value="QHT27025.1"/>
    <property type="molecule type" value="Genomic_DNA"/>
</dbReference>
<keyword evidence="1" id="KW-1133">Transmembrane helix</keyword>
<feature type="transmembrane region" description="Helical" evidence="1">
    <location>
        <begin position="40"/>
        <end position="58"/>
    </location>
</feature>
<evidence type="ECO:0000313" key="2">
    <source>
        <dbReference type="EMBL" id="QHT27025.1"/>
    </source>
</evidence>
<sequence length="285" mass="32249">MKSAVKSMKNLYNLNGSGVSSVLYREAEKHKKHDSLSADAVYGVSAVGSAIITGIAASGIGVPLASGIAVVLVVIKNIALLLVDMWKLKSIIPDVINILFYNLLLLKYMNKTEEIISIKIKTEKKSETSIKPDNNLIEQRIFEKINILLSYLLKSVDIAILKKLINNIDIKNISSLYKIISDEINLRESRLKIVEKLRQICNKFASFIDSQRIIINIISDLSIITGFFNILKSKFDTLLILIQHKYSIYWSQILETVINSDEYKQFMNKNDNNSIVNSIIENTFY</sequence>
<proteinExistence type="predicted"/>
<name>A0A6C0EI65_9ZZZZ</name>
<evidence type="ECO:0000256" key="1">
    <source>
        <dbReference type="SAM" id="Phobius"/>
    </source>
</evidence>
<protein>
    <submittedName>
        <fullName evidence="2">Uncharacterized protein</fullName>
    </submittedName>
</protein>
<reference evidence="2" key="1">
    <citation type="journal article" date="2020" name="Nature">
        <title>Giant virus diversity and host interactions through global metagenomics.</title>
        <authorList>
            <person name="Schulz F."/>
            <person name="Roux S."/>
            <person name="Paez-Espino D."/>
            <person name="Jungbluth S."/>
            <person name="Walsh D.A."/>
            <person name="Denef V.J."/>
            <person name="McMahon K.D."/>
            <person name="Konstantinidis K.T."/>
            <person name="Eloe-Fadrosh E.A."/>
            <person name="Kyrpides N.C."/>
            <person name="Woyke T."/>
        </authorList>
    </citation>
    <scope>NUCLEOTIDE SEQUENCE</scope>
    <source>
        <strain evidence="2">GVMAG-M-3300023179-2</strain>
    </source>
</reference>